<reference evidence="4" key="1">
    <citation type="submission" date="2018-06" db="EMBL/GenBank/DDBJ databases">
        <authorList>
            <consortium name="Pathogen Informatics"/>
            <person name="Doyle S."/>
        </authorList>
    </citation>
    <scope>NUCLEOTIDE SEQUENCE</scope>
    <source>
        <strain evidence="4">NCTC13307</strain>
    </source>
</reference>
<comment type="similarity">
    <text evidence="1">Belongs to the ABC transporter superfamily.</text>
</comment>
<protein>
    <submittedName>
        <fullName evidence="4">ABC transporter ATP-binding protein</fullName>
        <ecNumber evidence="4">3.6.3.-</ecNumber>
    </submittedName>
</protein>
<keyword evidence="4" id="KW-0378">Hydrolase</keyword>
<dbReference type="Gene3D" id="3.40.50.300">
    <property type="entry name" value="P-loop containing nucleotide triphosphate hydrolases"/>
    <property type="match status" value="1"/>
</dbReference>
<dbReference type="EC" id="3.6.3.-" evidence="4"/>
<dbReference type="AlphaFoldDB" id="A0A381KJK0"/>
<dbReference type="PANTHER" id="PTHR43335">
    <property type="entry name" value="ABC TRANSPORTER, ATP-BINDING PROTEIN"/>
    <property type="match status" value="1"/>
</dbReference>
<evidence type="ECO:0000259" key="3">
    <source>
        <dbReference type="Pfam" id="PF00005"/>
    </source>
</evidence>
<dbReference type="GO" id="GO:0005524">
    <property type="term" value="F:ATP binding"/>
    <property type="evidence" value="ECO:0007669"/>
    <property type="project" value="UniProtKB-KW"/>
</dbReference>
<evidence type="ECO:0000256" key="2">
    <source>
        <dbReference type="ARBA" id="ARBA00022448"/>
    </source>
</evidence>
<dbReference type="SUPFAM" id="SSF52540">
    <property type="entry name" value="P-loop containing nucleoside triphosphate hydrolases"/>
    <property type="match status" value="1"/>
</dbReference>
<dbReference type="GO" id="GO:0016887">
    <property type="term" value="F:ATP hydrolysis activity"/>
    <property type="evidence" value="ECO:0007669"/>
    <property type="project" value="InterPro"/>
</dbReference>
<keyword evidence="2" id="KW-0813">Transport</keyword>
<gene>
    <name evidence="4" type="primary">hmuV</name>
    <name evidence="4" type="ORF">NCTC13307_03946</name>
</gene>
<evidence type="ECO:0000256" key="1">
    <source>
        <dbReference type="ARBA" id="ARBA00005417"/>
    </source>
</evidence>
<dbReference type="InterPro" id="IPR027417">
    <property type="entry name" value="P-loop_NTPase"/>
</dbReference>
<dbReference type="EMBL" id="UFWD01000002">
    <property type="protein sequence ID" value="SUY82838.1"/>
    <property type="molecule type" value="Genomic_DNA"/>
</dbReference>
<proteinExistence type="inferred from homology"/>
<name>A0A381KJK0_CLODI</name>
<dbReference type="Pfam" id="PF00005">
    <property type="entry name" value="ABC_tran"/>
    <property type="match status" value="1"/>
</dbReference>
<dbReference type="InterPro" id="IPR003439">
    <property type="entry name" value="ABC_transporter-like_ATP-bd"/>
</dbReference>
<feature type="domain" description="ABC transporter" evidence="3">
    <location>
        <begin position="20"/>
        <end position="52"/>
    </location>
</feature>
<sequence length="67" mass="7665">MEMKIAVSNLSKRFGKKQALDNINLEIDSGMFGLLGRNGAGKTTFMRILATFIIKNRRFNTYVWSSY</sequence>
<accession>A0A381KJK0</accession>
<dbReference type="PANTHER" id="PTHR43335:SF2">
    <property type="entry name" value="ABC TRANSPORTER, ATP-BINDING PROTEIN"/>
    <property type="match status" value="1"/>
</dbReference>
<keyword evidence="4" id="KW-0067">ATP-binding</keyword>
<evidence type="ECO:0000313" key="4">
    <source>
        <dbReference type="EMBL" id="SUY82838.1"/>
    </source>
</evidence>
<keyword evidence="4" id="KW-0547">Nucleotide-binding</keyword>
<organism evidence="4">
    <name type="scientific">Clostridioides difficile</name>
    <name type="common">Peptoclostridium difficile</name>
    <dbReference type="NCBI Taxonomy" id="1496"/>
    <lineage>
        <taxon>Bacteria</taxon>
        <taxon>Bacillati</taxon>
        <taxon>Bacillota</taxon>
        <taxon>Clostridia</taxon>
        <taxon>Peptostreptococcales</taxon>
        <taxon>Peptostreptococcaceae</taxon>
        <taxon>Clostridioides</taxon>
    </lineage>
</organism>